<evidence type="ECO:0000313" key="1">
    <source>
        <dbReference type="EMBL" id="MDA3616857.1"/>
    </source>
</evidence>
<protein>
    <submittedName>
        <fullName evidence="1">Uncharacterized protein</fullName>
    </submittedName>
</protein>
<dbReference type="RefSeq" id="WP_407033186.1">
    <property type="nucleotide sequence ID" value="NZ_JAQGEF010000054.1"/>
</dbReference>
<sequence>MGNDQVNGVDPSGRFFSSTISAVTMVGCPGVSGLASIGYSAMSTISSLASSFFTIANITVRSINDGNINTGRGLVLQGAQNEGSTDLIKVSIYHSEEELEMYKKDYNPESGAYLFAAVTSLEKAVSQVEKIIIMRLA</sequence>
<comment type="caution">
    <text evidence="1">The sequence shown here is derived from an EMBL/GenBank/DDBJ whole genome shotgun (WGS) entry which is preliminary data.</text>
</comment>
<dbReference type="EMBL" id="JAQGEF010000054">
    <property type="protein sequence ID" value="MDA3616857.1"/>
    <property type="molecule type" value="Genomic_DNA"/>
</dbReference>
<organism evidence="1 2">
    <name type="scientific">Polluticaenibacter yanchengensis</name>
    <dbReference type="NCBI Taxonomy" id="3014562"/>
    <lineage>
        <taxon>Bacteria</taxon>
        <taxon>Pseudomonadati</taxon>
        <taxon>Bacteroidota</taxon>
        <taxon>Chitinophagia</taxon>
        <taxon>Chitinophagales</taxon>
        <taxon>Chitinophagaceae</taxon>
        <taxon>Polluticaenibacter</taxon>
    </lineage>
</organism>
<reference evidence="1 2" key="1">
    <citation type="submission" date="2022-12" db="EMBL/GenBank/DDBJ databases">
        <title>Chitinophagaceae gen. sp. nov., a new member of the family Chitinophagaceae, isolated from soil in a chemical factory.</title>
        <authorList>
            <person name="Ke Z."/>
        </authorList>
    </citation>
    <scope>NUCLEOTIDE SEQUENCE [LARGE SCALE GENOMIC DNA]</scope>
    <source>
        <strain evidence="1 2">LY-5</strain>
    </source>
</reference>
<gene>
    <name evidence="1" type="ORF">O3P16_18780</name>
</gene>
<accession>A0ABT4UR73</accession>
<evidence type="ECO:0000313" key="2">
    <source>
        <dbReference type="Proteomes" id="UP001210231"/>
    </source>
</evidence>
<keyword evidence="2" id="KW-1185">Reference proteome</keyword>
<dbReference type="Proteomes" id="UP001210231">
    <property type="component" value="Unassembled WGS sequence"/>
</dbReference>
<name>A0ABT4UR73_9BACT</name>
<proteinExistence type="predicted"/>